<dbReference type="InterPro" id="IPR050129">
    <property type="entry name" value="Zn_alcohol_dh"/>
</dbReference>
<dbReference type="Pfam" id="PF08240">
    <property type="entry name" value="ADH_N"/>
    <property type="match status" value="1"/>
</dbReference>
<dbReference type="Proteomes" id="UP000289856">
    <property type="component" value="Chromosome"/>
</dbReference>
<feature type="domain" description="Alcohol dehydrogenase-like N-terminal" evidence="3">
    <location>
        <begin position="24"/>
        <end position="132"/>
    </location>
</feature>
<feature type="domain" description="Alcohol dehydrogenase-like C-terminal" evidence="2">
    <location>
        <begin position="170"/>
        <end position="295"/>
    </location>
</feature>
<gene>
    <name evidence="4" type="primary">adh_5</name>
    <name evidence="4" type="ORF">KCTCHS21_44310</name>
</gene>
<name>A0A3T1DAA2_9BACL</name>
<evidence type="ECO:0000259" key="3">
    <source>
        <dbReference type="Pfam" id="PF08240"/>
    </source>
</evidence>
<dbReference type="InterPro" id="IPR013154">
    <property type="entry name" value="ADH-like_N"/>
</dbReference>
<dbReference type="PANTHER" id="PTHR43401:SF2">
    <property type="entry name" value="L-THREONINE 3-DEHYDROGENASE"/>
    <property type="match status" value="1"/>
</dbReference>
<dbReference type="Gene3D" id="3.40.50.720">
    <property type="entry name" value="NAD(P)-binding Rossmann-like Domain"/>
    <property type="match status" value="1"/>
</dbReference>
<accession>A0A3T1DAA2</accession>
<evidence type="ECO:0000313" key="4">
    <source>
        <dbReference type="EMBL" id="BBI35032.1"/>
    </source>
</evidence>
<proteinExistence type="predicted"/>
<evidence type="ECO:0000256" key="1">
    <source>
        <dbReference type="ARBA" id="ARBA00023002"/>
    </source>
</evidence>
<dbReference type="Pfam" id="PF00107">
    <property type="entry name" value="ADH_zinc_N"/>
    <property type="match status" value="1"/>
</dbReference>
<dbReference type="KEGG" id="cohn:KCTCHS21_44310"/>
<evidence type="ECO:0000313" key="5">
    <source>
        <dbReference type="Proteomes" id="UP000289856"/>
    </source>
</evidence>
<dbReference type="OrthoDB" id="9777057at2"/>
<dbReference type="InterPro" id="IPR036291">
    <property type="entry name" value="NAD(P)-bd_dom_sf"/>
</dbReference>
<dbReference type="AlphaFoldDB" id="A0A3T1DAA2"/>
<dbReference type="GO" id="GO:0016491">
    <property type="term" value="F:oxidoreductase activity"/>
    <property type="evidence" value="ECO:0007669"/>
    <property type="project" value="UniProtKB-KW"/>
</dbReference>
<evidence type="ECO:0000259" key="2">
    <source>
        <dbReference type="Pfam" id="PF00107"/>
    </source>
</evidence>
<dbReference type="RefSeq" id="WP_130613355.1">
    <property type="nucleotide sequence ID" value="NZ_AP019400.1"/>
</dbReference>
<organism evidence="4 5">
    <name type="scientific">Cohnella abietis</name>
    <dbReference type="NCBI Taxonomy" id="2507935"/>
    <lineage>
        <taxon>Bacteria</taxon>
        <taxon>Bacillati</taxon>
        <taxon>Bacillota</taxon>
        <taxon>Bacilli</taxon>
        <taxon>Bacillales</taxon>
        <taxon>Paenibacillaceae</taxon>
        <taxon>Cohnella</taxon>
    </lineage>
</organism>
<keyword evidence="1" id="KW-0560">Oxidoreductase</keyword>
<dbReference type="Gene3D" id="3.90.180.10">
    <property type="entry name" value="Medium-chain alcohol dehydrogenases, catalytic domain"/>
    <property type="match status" value="1"/>
</dbReference>
<dbReference type="InterPro" id="IPR013149">
    <property type="entry name" value="ADH-like_C"/>
</dbReference>
<sequence length="335" mass="36237">MKALVYEGPHNLTLQIIDMPEVQAGEVLLKVEAVGICGSELEGYLGHSSIRTPPLIMGHEFCGRVAETPPGHSTLNKGDLVVVNPLLSCGKCDRCLLGQPNVCRSRAIVGIHRPGAFAQFVAVPISSITKLPSGMKPEIASLAEPLAVCIHALKLAYRPFDNLLIFGAGPIGLLTMQAAKQMGAGAILVTDKQPQRLVYPARYGAHIALPEQLDKEVSETFGHKGIDLIIDCVGIQGTRHSALSLINSGGTIVMVGLGQDETTLPLNHLVRQEVTLKGAYTYTDEDFNHAVQLLVEGCIQTEEWMGLKDLEEGPEQFKALCDQRSEYSKIVLMNR</sequence>
<keyword evidence="5" id="KW-1185">Reference proteome</keyword>
<protein>
    <submittedName>
        <fullName evidence="4">Galactitol-1-phosphate 5-dehydrogenase</fullName>
    </submittedName>
</protein>
<dbReference type="SUPFAM" id="SSF50129">
    <property type="entry name" value="GroES-like"/>
    <property type="match status" value="1"/>
</dbReference>
<dbReference type="EMBL" id="AP019400">
    <property type="protein sequence ID" value="BBI35032.1"/>
    <property type="molecule type" value="Genomic_DNA"/>
</dbReference>
<reference evidence="4 5" key="1">
    <citation type="submission" date="2019-01" db="EMBL/GenBank/DDBJ databases">
        <title>Complete genome sequence of Cohnella hallensis HS21 isolated from Korean fir (Abies koreana) rhizospheric soil.</title>
        <authorList>
            <person name="Jiang L."/>
            <person name="Kang S.W."/>
            <person name="Kim S."/>
            <person name="Jung J."/>
            <person name="Kim C.Y."/>
            <person name="Kim D.H."/>
            <person name="Kim S.W."/>
            <person name="Lee J."/>
        </authorList>
    </citation>
    <scope>NUCLEOTIDE SEQUENCE [LARGE SCALE GENOMIC DNA]</scope>
    <source>
        <strain evidence="4 5">HS21</strain>
    </source>
</reference>
<dbReference type="InterPro" id="IPR011032">
    <property type="entry name" value="GroES-like_sf"/>
</dbReference>
<dbReference type="PANTHER" id="PTHR43401">
    <property type="entry name" value="L-THREONINE 3-DEHYDROGENASE"/>
    <property type="match status" value="1"/>
</dbReference>
<dbReference type="SUPFAM" id="SSF51735">
    <property type="entry name" value="NAD(P)-binding Rossmann-fold domains"/>
    <property type="match status" value="1"/>
</dbReference>